<dbReference type="PROSITE" id="PS50191">
    <property type="entry name" value="CRAL_TRIO"/>
    <property type="match status" value="1"/>
</dbReference>
<comment type="subcellular location">
    <subcellularLocation>
        <location evidence="1">Cell membrane</location>
        <topology evidence="1">Peripheral membrane protein</topology>
    </subcellularLocation>
    <subcellularLocation>
        <location evidence="2">Golgi apparatus membrane</location>
        <topology evidence="2">Peripheral membrane protein</topology>
    </subcellularLocation>
</comment>
<dbReference type="InterPro" id="IPR036273">
    <property type="entry name" value="CRAL/TRIO_N_dom_sf"/>
</dbReference>
<keyword evidence="4" id="KW-0653">Protein transport</keyword>
<keyword evidence="4" id="KW-0813">Transport</keyword>
<dbReference type="Pfam" id="PF00650">
    <property type="entry name" value="CRAL_TRIO"/>
    <property type="match status" value="1"/>
</dbReference>
<protein>
    <recommendedName>
        <fullName evidence="8">CRAL-TRIO domain-containing protein</fullName>
    </recommendedName>
</protein>
<dbReference type="GO" id="GO:0000139">
    <property type="term" value="C:Golgi membrane"/>
    <property type="evidence" value="ECO:0007669"/>
    <property type="project" value="UniProtKB-SubCell"/>
</dbReference>
<dbReference type="Gene3D" id="3.40.525.10">
    <property type="entry name" value="CRAL-TRIO lipid binding domain"/>
    <property type="match status" value="1"/>
</dbReference>
<dbReference type="SUPFAM" id="SSF46938">
    <property type="entry name" value="CRAL/TRIO N-terminal domain"/>
    <property type="match status" value="1"/>
</dbReference>
<comment type="similarity">
    <text evidence="6">Belongs to the SFH family.</text>
</comment>
<comment type="caution">
    <text evidence="9">The sequence shown here is derived from an EMBL/GenBank/DDBJ whole genome shotgun (WGS) entry which is preliminary data.</text>
</comment>
<organism evidence="9 10">
    <name type="scientific">Rubroshorea leprosula</name>
    <dbReference type="NCBI Taxonomy" id="152421"/>
    <lineage>
        <taxon>Eukaryota</taxon>
        <taxon>Viridiplantae</taxon>
        <taxon>Streptophyta</taxon>
        <taxon>Embryophyta</taxon>
        <taxon>Tracheophyta</taxon>
        <taxon>Spermatophyta</taxon>
        <taxon>Magnoliopsida</taxon>
        <taxon>eudicotyledons</taxon>
        <taxon>Gunneridae</taxon>
        <taxon>Pentapetalae</taxon>
        <taxon>rosids</taxon>
        <taxon>malvids</taxon>
        <taxon>Malvales</taxon>
        <taxon>Dipterocarpaceae</taxon>
        <taxon>Rubroshorea</taxon>
    </lineage>
</organism>
<evidence type="ECO:0000256" key="3">
    <source>
        <dbReference type="ARBA" id="ARBA00022475"/>
    </source>
</evidence>
<proteinExistence type="inferred from homology"/>
<dbReference type="GO" id="GO:0015031">
    <property type="term" value="P:protein transport"/>
    <property type="evidence" value="ECO:0007669"/>
    <property type="project" value="UniProtKB-KW"/>
</dbReference>
<dbReference type="CDD" id="cd00170">
    <property type="entry name" value="SEC14"/>
    <property type="match status" value="1"/>
</dbReference>
<evidence type="ECO:0000256" key="7">
    <source>
        <dbReference type="SAM" id="MobiDB-lite"/>
    </source>
</evidence>
<dbReference type="Proteomes" id="UP001054252">
    <property type="component" value="Unassembled WGS sequence"/>
</dbReference>
<evidence type="ECO:0000256" key="2">
    <source>
        <dbReference type="ARBA" id="ARBA00004395"/>
    </source>
</evidence>
<dbReference type="EMBL" id="BPVZ01000009">
    <property type="protein sequence ID" value="GKU95548.1"/>
    <property type="molecule type" value="Genomic_DNA"/>
</dbReference>
<keyword evidence="10" id="KW-1185">Reference proteome</keyword>
<dbReference type="SUPFAM" id="SSF52087">
    <property type="entry name" value="CRAL/TRIO domain"/>
    <property type="match status" value="1"/>
</dbReference>
<evidence type="ECO:0000313" key="10">
    <source>
        <dbReference type="Proteomes" id="UP001054252"/>
    </source>
</evidence>
<name>A0AAV5ICA8_9ROSI</name>
<evidence type="ECO:0000256" key="4">
    <source>
        <dbReference type="ARBA" id="ARBA00022927"/>
    </source>
</evidence>
<gene>
    <name evidence="9" type="ORF">SLEP1_g8893</name>
</gene>
<accession>A0AAV5ICA8</accession>
<feature type="domain" description="CRAL-TRIO" evidence="8">
    <location>
        <begin position="166"/>
        <end position="289"/>
    </location>
</feature>
<evidence type="ECO:0000259" key="8">
    <source>
        <dbReference type="PROSITE" id="PS50191"/>
    </source>
</evidence>
<dbReference type="PANTHER" id="PTHR45657:SF50">
    <property type="entry name" value="PHOSPHATIDYLINOSITOL_PHOSPHATIDYLCHOLINE TRANSFER PROTEIN SFH11"/>
    <property type="match status" value="1"/>
</dbReference>
<dbReference type="Gene3D" id="1.10.8.20">
    <property type="entry name" value="N-terminal domain of phosphatidylinositol transfer protein sec14p"/>
    <property type="match status" value="1"/>
</dbReference>
<dbReference type="InterPro" id="IPR036865">
    <property type="entry name" value="CRAL-TRIO_dom_sf"/>
</dbReference>
<dbReference type="InterPro" id="IPR051026">
    <property type="entry name" value="PI/PC_transfer"/>
</dbReference>
<dbReference type="GO" id="GO:0005886">
    <property type="term" value="C:plasma membrane"/>
    <property type="evidence" value="ECO:0007669"/>
    <property type="project" value="UniProtKB-SubCell"/>
</dbReference>
<keyword evidence="3" id="KW-0472">Membrane</keyword>
<feature type="region of interest" description="Disordered" evidence="7">
    <location>
        <begin position="1"/>
        <end position="62"/>
    </location>
</feature>
<evidence type="ECO:0000256" key="1">
    <source>
        <dbReference type="ARBA" id="ARBA00004202"/>
    </source>
</evidence>
<feature type="compositionally biased region" description="Basic and acidic residues" evidence="7">
    <location>
        <begin position="43"/>
        <end position="55"/>
    </location>
</feature>
<evidence type="ECO:0000256" key="5">
    <source>
        <dbReference type="ARBA" id="ARBA00023034"/>
    </source>
</evidence>
<evidence type="ECO:0000313" key="9">
    <source>
        <dbReference type="EMBL" id="GKU95548.1"/>
    </source>
</evidence>
<dbReference type="PANTHER" id="PTHR45657">
    <property type="entry name" value="CRAL-TRIO DOMAIN-CONTAINING PROTEIN YKL091C-RELATED"/>
    <property type="match status" value="1"/>
</dbReference>
<keyword evidence="5" id="KW-0333">Golgi apparatus</keyword>
<dbReference type="InterPro" id="IPR001251">
    <property type="entry name" value="CRAL-TRIO_dom"/>
</dbReference>
<evidence type="ECO:0000256" key="6">
    <source>
        <dbReference type="ARBA" id="ARBA00038020"/>
    </source>
</evidence>
<keyword evidence="3" id="KW-1003">Cell membrane</keyword>
<dbReference type="InterPro" id="IPR011074">
    <property type="entry name" value="CRAL/TRIO_N_dom"/>
</dbReference>
<reference evidence="9 10" key="1">
    <citation type="journal article" date="2021" name="Commun. Biol.">
        <title>The genome of Shorea leprosula (Dipterocarpaceae) highlights the ecological relevance of drought in aseasonal tropical rainforests.</title>
        <authorList>
            <person name="Ng K.K.S."/>
            <person name="Kobayashi M.J."/>
            <person name="Fawcett J.A."/>
            <person name="Hatakeyama M."/>
            <person name="Paape T."/>
            <person name="Ng C.H."/>
            <person name="Ang C.C."/>
            <person name="Tnah L.H."/>
            <person name="Lee C.T."/>
            <person name="Nishiyama T."/>
            <person name="Sese J."/>
            <person name="O'Brien M.J."/>
            <person name="Copetti D."/>
            <person name="Mohd Noor M.I."/>
            <person name="Ong R.C."/>
            <person name="Putra M."/>
            <person name="Sireger I.Z."/>
            <person name="Indrioko S."/>
            <person name="Kosugi Y."/>
            <person name="Izuno A."/>
            <person name="Isagi Y."/>
            <person name="Lee S.L."/>
            <person name="Shimizu K.K."/>
        </authorList>
    </citation>
    <scope>NUCLEOTIDE SEQUENCE [LARGE SCALE GENOMIC DNA]</scope>
    <source>
        <strain evidence="9">214</strain>
    </source>
</reference>
<dbReference type="AlphaFoldDB" id="A0AAV5ICA8"/>
<dbReference type="SMART" id="SM01100">
    <property type="entry name" value="CRAL_TRIO_N"/>
    <property type="match status" value="1"/>
</dbReference>
<sequence length="289" mass="33481">MRKPSENYREIVIARNGGESEESPEKKSSKSPKGMNKAIHPPIETHWHLPQEKKPCSSPSSGFKSILKYPLKVRDSVKKIKRSRSMQLVLEGVHDPKDEQIVESFRELLFLEGGVLAQNYDYHTLLRFLRMTDFDLLKAKTMLSNYLQWRQDFGVDTIQKEFKFDELAEVKKRYPHGFHGVDKYGRPVYIERIGMVDMNELLQITTIERLVKNHIAEQEKTLSLRFPTCSIAAKKHIASTTSILDVKGVGMSNFSKPARHLFMEVLKIDSNYYPEVYAIFFSVDYSDML</sequence>